<comment type="subcellular location">
    <subcellularLocation>
        <location evidence="1">Cell membrane</location>
        <topology evidence="1">Multi-pass membrane protein</topology>
    </subcellularLocation>
</comment>
<feature type="transmembrane region" description="Helical" evidence="8">
    <location>
        <begin position="398"/>
        <end position="419"/>
    </location>
</feature>
<protein>
    <submittedName>
        <fullName evidence="9">MBOAT family protein</fullName>
    </submittedName>
</protein>
<keyword evidence="6 7" id="KW-0472">Membrane</keyword>
<evidence type="ECO:0000256" key="5">
    <source>
        <dbReference type="ARBA" id="ARBA00022989"/>
    </source>
</evidence>
<name>A0ABT2M1K8_9FIRM</name>
<evidence type="ECO:0000256" key="6">
    <source>
        <dbReference type="ARBA" id="ARBA00023136"/>
    </source>
</evidence>
<evidence type="ECO:0000313" key="10">
    <source>
        <dbReference type="Proteomes" id="UP001431199"/>
    </source>
</evidence>
<feature type="transmembrane region" description="Helical" evidence="8">
    <location>
        <begin position="358"/>
        <end position="377"/>
    </location>
</feature>
<dbReference type="InterPro" id="IPR024194">
    <property type="entry name" value="Ac/AlaTfrase_AlgI/DltB"/>
</dbReference>
<evidence type="ECO:0000256" key="4">
    <source>
        <dbReference type="ARBA" id="ARBA00022692"/>
    </source>
</evidence>
<dbReference type="PANTHER" id="PTHR13285">
    <property type="entry name" value="ACYLTRANSFERASE"/>
    <property type="match status" value="1"/>
</dbReference>
<evidence type="ECO:0000256" key="3">
    <source>
        <dbReference type="ARBA" id="ARBA00022475"/>
    </source>
</evidence>
<dbReference type="InterPro" id="IPR051085">
    <property type="entry name" value="MB_O-acyltransferase"/>
</dbReference>
<comment type="caution">
    <text evidence="9">The sequence shown here is derived from an EMBL/GenBank/DDBJ whole genome shotgun (WGS) entry which is preliminary data.</text>
</comment>
<accession>A0ABT2M1K8</accession>
<feature type="transmembrane region" description="Helical" evidence="8">
    <location>
        <begin position="309"/>
        <end position="338"/>
    </location>
</feature>
<evidence type="ECO:0000256" key="2">
    <source>
        <dbReference type="ARBA" id="ARBA00010323"/>
    </source>
</evidence>
<dbReference type="InterPro" id="IPR004299">
    <property type="entry name" value="MBOAT_fam"/>
</dbReference>
<feature type="transmembrane region" description="Helical" evidence="8">
    <location>
        <begin position="107"/>
        <end position="129"/>
    </location>
</feature>
<keyword evidence="7" id="KW-0808">Transferase</keyword>
<evidence type="ECO:0000256" key="7">
    <source>
        <dbReference type="PIRNR" id="PIRNR016636"/>
    </source>
</evidence>
<dbReference type="RefSeq" id="WP_260978849.1">
    <property type="nucleotide sequence ID" value="NZ_JAODBU010000009.1"/>
</dbReference>
<dbReference type="PIRSF" id="PIRSF500217">
    <property type="entry name" value="AlgI"/>
    <property type="match status" value="1"/>
</dbReference>
<dbReference type="Pfam" id="PF03062">
    <property type="entry name" value="MBOAT"/>
    <property type="match status" value="1"/>
</dbReference>
<feature type="transmembrane region" description="Helical" evidence="8">
    <location>
        <begin position="439"/>
        <end position="459"/>
    </location>
</feature>
<proteinExistence type="inferred from homology"/>
<keyword evidence="4 8" id="KW-0812">Transmembrane</keyword>
<dbReference type="Proteomes" id="UP001431199">
    <property type="component" value="Unassembled WGS sequence"/>
</dbReference>
<feature type="transmembrane region" description="Helical" evidence="8">
    <location>
        <begin position="30"/>
        <end position="56"/>
    </location>
</feature>
<keyword evidence="5 8" id="KW-1133">Transmembrane helix</keyword>
<keyword evidence="10" id="KW-1185">Reference proteome</keyword>
<reference evidence="9" key="1">
    <citation type="submission" date="2022-09" db="EMBL/GenBank/DDBJ databases">
        <title>Eubacterium sp. LFL-14 isolated from human feces.</title>
        <authorList>
            <person name="Liu F."/>
        </authorList>
    </citation>
    <scope>NUCLEOTIDE SEQUENCE</scope>
    <source>
        <strain evidence="9">LFL-14</strain>
    </source>
</reference>
<dbReference type="InterPro" id="IPR028362">
    <property type="entry name" value="AlgI"/>
</dbReference>
<evidence type="ECO:0000313" key="9">
    <source>
        <dbReference type="EMBL" id="MCT7399418.1"/>
    </source>
</evidence>
<dbReference type="EMBL" id="JAODBU010000009">
    <property type="protein sequence ID" value="MCT7399418.1"/>
    <property type="molecule type" value="Genomic_DNA"/>
</dbReference>
<keyword evidence="3 7" id="KW-1003">Cell membrane</keyword>
<evidence type="ECO:0000256" key="8">
    <source>
        <dbReference type="SAM" id="Phobius"/>
    </source>
</evidence>
<comment type="similarity">
    <text evidence="2 7">Belongs to the membrane-bound acyltransferase family.</text>
</comment>
<dbReference type="PANTHER" id="PTHR13285:SF18">
    <property type="entry name" value="PROTEIN-CYSTEINE N-PALMITOYLTRANSFERASE RASP"/>
    <property type="match status" value="1"/>
</dbReference>
<dbReference type="PIRSF" id="PIRSF016636">
    <property type="entry name" value="AlgI_DltB"/>
    <property type="match status" value="1"/>
</dbReference>
<feature type="transmembrane region" description="Helical" evidence="8">
    <location>
        <begin position="149"/>
        <end position="170"/>
    </location>
</feature>
<feature type="transmembrane region" description="Helical" evidence="8">
    <location>
        <begin position="76"/>
        <end position="95"/>
    </location>
</feature>
<keyword evidence="7" id="KW-0012">Acyltransferase</keyword>
<feature type="transmembrane region" description="Helical" evidence="8">
    <location>
        <begin position="6"/>
        <end position="23"/>
    </location>
</feature>
<gene>
    <name evidence="9" type="ORF">N5B56_10030</name>
</gene>
<evidence type="ECO:0000256" key="1">
    <source>
        <dbReference type="ARBA" id="ARBA00004651"/>
    </source>
</evidence>
<sequence length="470" mass="53797">MVFSSGVFLFLFLPIVLAVYYICPGKLRNTVLFVFSLIFYAWGEPIYVGIMIFSTAFDYCNGMLIETFRKKHNEKICKIVIIMSVVVNLGILAFFKYTDFVITNINNLFGASVSLLQIALPIGISFYTFQTLSYTIDVYLGKVKVQHNIINFGMYVSMFPQLIAGPIVRYSDVENQIARRNENIDDIANGFRRFIVGLSKKILVANQVGNLWDEISAMSSITTSMAWVGAIAYTFQIYFDFSGYSDMAIGLGQMFGFKFPENFNYPYESKSITEFWRRWHMTLGTWFREYLYIPLGGNKKGVPRQIFNLFIVWFLTGLWHGAGWNFVCWGLYFFIILVLEKFVLKKVLNKCPNILKHIYSLILIVCGWVIFACTDISEMGTFFKAMFGIKTPFLGEMSLYYIGSYAVILIIAAIASTKLPKYIVGQVAIKMNVSNNVKLIVSNVACLILFFICVAFLVGDSYNPFLYFRF</sequence>
<organism evidence="9 10">
    <name type="scientific">Eubacterium album</name>
    <dbReference type="NCBI Taxonomy" id="2978477"/>
    <lineage>
        <taxon>Bacteria</taxon>
        <taxon>Bacillati</taxon>
        <taxon>Bacillota</taxon>
        <taxon>Clostridia</taxon>
        <taxon>Eubacteriales</taxon>
        <taxon>Eubacteriaceae</taxon>
        <taxon>Eubacterium</taxon>
    </lineage>
</organism>